<dbReference type="CDD" id="cd22973">
    <property type="entry name" value="DD_CATIP"/>
    <property type="match status" value="1"/>
</dbReference>
<evidence type="ECO:0000313" key="4">
    <source>
        <dbReference type="Proteomes" id="UP000801492"/>
    </source>
</evidence>
<feature type="compositionally biased region" description="Polar residues" evidence="1">
    <location>
        <begin position="185"/>
        <end position="194"/>
    </location>
</feature>
<dbReference type="Pfam" id="PF21772">
    <property type="entry name" value="CATIP_N"/>
    <property type="match status" value="1"/>
</dbReference>
<proteinExistence type="predicted"/>
<dbReference type="InterPro" id="IPR047501">
    <property type="entry name" value="DD_CATIP"/>
</dbReference>
<evidence type="ECO:0000313" key="3">
    <source>
        <dbReference type="EMBL" id="KAF2904558.1"/>
    </source>
</evidence>
<dbReference type="PANTHER" id="PTHR15505:SF4">
    <property type="entry name" value="RIIA DOMAIN-CONTAINING PROTEIN 1"/>
    <property type="match status" value="1"/>
</dbReference>
<dbReference type="SUPFAM" id="SSF47391">
    <property type="entry name" value="Dimerization-anchoring domain of cAMP-dependent PK regulatory subunit"/>
    <property type="match status" value="1"/>
</dbReference>
<feature type="domain" description="Ciliogenesis-associated TTC17-interacting protein N-terminal" evidence="2">
    <location>
        <begin position="197"/>
        <end position="393"/>
    </location>
</feature>
<accession>A0A8K0GP15</accession>
<dbReference type="OrthoDB" id="6334211at2759"/>
<dbReference type="Proteomes" id="UP000801492">
    <property type="component" value="Unassembled WGS sequence"/>
</dbReference>
<evidence type="ECO:0000259" key="2">
    <source>
        <dbReference type="Pfam" id="PF21772"/>
    </source>
</evidence>
<organism evidence="3 4">
    <name type="scientific">Ignelater luminosus</name>
    <name type="common">Cucubano</name>
    <name type="synonym">Pyrophorus luminosus</name>
    <dbReference type="NCBI Taxonomy" id="2038154"/>
    <lineage>
        <taxon>Eukaryota</taxon>
        <taxon>Metazoa</taxon>
        <taxon>Ecdysozoa</taxon>
        <taxon>Arthropoda</taxon>
        <taxon>Hexapoda</taxon>
        <taxon>Insecta</taxon>
        <taxon>Pterygota</taxon>
        <taxon>Neoptera</taxon>
        <taxon>Endopterygota</taxon>
        <taxon>Coleoptera</taxon>
        <taxon>Polyphaga</taxon>
        <taxon>Elateriformia</taxon>
        <taxon>Elateroidea</taxon>
        <taxon>Elateridae</taxon>
        <taxon>Agrypninae</taxon>
        <taxon>Pyrophorini</taxon>
        <taxon>Ignelater</taxon>
    </lineage>
</organism>
<keyword evidence="4" id="KW-1185">Reference proteome</keyword>
<reference evidence="3" key="1">
    <citation type="submission" date="2019-08" db="EMBL/GenBank/DDBJ databases">
        <title>The genome of the North American firefly Photinus pyralis.</title>
        <authorList>
            <consortium name="Photinus pyralis genome working group"/>
            <person name="Fallon T.R."/>
            <person name="Sander Lower S.E."/>
            <person name="Weng J.-K."/>
        </authorList>
    </citation>
    <scope>NUCLEOTIDE SEQUENCE</scope>
    <source>
        <strain evidence="3">TRF0915ILg1</strain>
        <tissue evidence="3">Whole body</tissue>
    </source>
</reference>
<feature type="region of interest" description="Disordered" evidence="1">
    <location>
        <begin position="163"/>
        <end position="201"/>
    </location>
</feature>
<protein>
    <recommendedName>
        <fullName evidence="2">Ciliogenesis-associated TTC17-interacting protein N-terminal domain-containing protein</fullName>
    </recommendedName>
</protein>
<dbReference type="EMBL" id="VTPC01000736">
    <property type="protein sequence ID" value="KAF2904558.1"/>
    <property type="molecule type" value="Genomic_DNA"/>
</dbReference>
<sequence length="512" mass="59396">MERPDTQGSIPHSVTEDIIKYLEEQERFNADGERWGKDTTYGINRARSVLEDIIKNIADRAQLIEEFEAQLKAHNQYPLFELDKIIPDFEIDDEMYNKLTFRETLVISTFKDSTNSFAPNIVGGLCLDIQKAKGSNPLYRKDIGFEHRLVEFITSKLNALNKTTNTTKSSPKSDLSQEGPKPSEASLSDTSLSKTEAHVATSESEKEIQDFIATLKPCYERLSCKFLVHLSSQFDVDGHNGGSRITAWVDRNLHTLEEKRTEYVWEDNGINEKSIYCGIQPRRYYVKYRSTLENLLDRKYYSMVRTRDLVCEGANFILMRYLAITRFIGHFELSTMYINGDLCRNIYDCLGPESGIVNDQKLDLCKIYRKIIEECGIVHLCITVLTLNGQIVKQEWNDCEYILQLNPLAHISNEKPLGNERLLLNKVWEEDMHLFSAFLDCKTSCMMQIKSYLTDHPEFKNMMADYIQATLLMKPEDVLEFTVKHFNQYFNQDAFRNNSFDEEENEEEGFRV</sequence>
<name>A0A8K0GP15_IGNLU</name>
<dbReference type="PANTHER" id="PTHR15505">
    <property type="entry name" value="RIIA DOMAIN-CONTAINING PROTEIN 1"/>
    <property type="match status" value="1"/>
</dbReference>
<gene>
    <name evidence="3" type="ORF">ILUMI_01605</name>
</gene>
<evidence type="ECO:0000256" key="1">
    <source>
        <dbReference type="SAM" id="MobiDB-lite"/>
    </source>
</evidence>
<dbReference type="AlphaFoldDB" id="A0A8K0GP15"/>
<comment type="caution">
    <text evidence="3">The sequence shown here is derived from an EMBL/GenBank/DDBJ whole genome shotgun (WGS) entry which is preliminary data.</text>
</comment>
<dbReference type="InterPro" id="IPR048777">
    <property type="entry name" value="CATIP_N"/>
</dbReference>